<evidence type="ECO:0000313" key="3">
    <source>
        <dbReference type="Proteomes" id="UP001167160"/>
    </source>
</evidence>
<reference evidence="2" key="1">
    <citation type="journal article" date="2023" name="Int. J. Syst. Evol. Microbiol.">
        <title>Streptomyces meridianus sp. nov. isolated from brackish water of the Tagus estuary in Alcochete, Portugal.</title>
        <authorList>
            <person name="Santos J.D.N."/>
            <person name="Klimek D."/>
            <person name="Calusinska M."/>
            <person name="Lobo Da Cunha A."/>
            <person name="Catita J."/>
            <person name="Goncalves H."/>
            <person name="Gonzalez I."/>
            <person name="Reyes F."/>
            <person name="Lage O.M."/>
        </authorList>
    </citation>
    <scope>NUCLEOTIDE SEQUENCE</scope>
    <source>
        <strain evidence="2">MTZ3.1</strain>
    </source>
</reference>
<keyword evidence="3" id="KW-1185">Reference proteome</keyword>
<dbReference type="RefSeq" id="WP_251417798.1">
    <property type="nucleotide sequence ID" value="NZ_JAMQGM010000045.1"/>
</dbReference>
<accession>A0ABT0XAZ2</accession>
<organism evidence="2 3">
    <name type="scientific">Streptomyces meridianus</name>
    <dbReference type="NCBI Taxonomy" id="2938945"/>
    <lineage>
        <taxon>Bacteria</taxon>
        <taxon>Bacillati</taxon>
        <taxon>Actinomycetota</taxon>
        <taxon>Actinomycetes</taxon>
        <taxon>Kitasatosporales</taxon>
        <taxon>Streptomycetaceae</taxon>
        <taxon>Streptomyces</taxon>
    </lineage>
</organism>
<name>A0ABT0XAZ2_9ACTN</name>
<sequence length="134" mass="15154">MQLENLPADAAQNRWGHQLGILHAALDRLDTLHQEWMGRRERLPAGDRPGTPAFEDALAEHHATCWRCLEDWARHGHVLRDINSAARRASSLLARLQRPRQLTQLDHLGEQASGRRGSESGALRRPASEHGRTR</sequence>
<evidence type="ECO:0000256" key="1">
    <source>
        <dbReference type="SAM" id="MobiDB-lite"/>
    </source>
</evidence>
<comment type="caution">
    <text evidence="2">The sequence shown here is derived from an EMBL/GenBank/DDBJ whole genome shotgun (WGS) entry which is preliminary data.</text>
</comment>
<dbReference type="Proteomes" id="UP001167160">
    <property type="component" value="Unassembled WGS sequence"/>
</dbReference>
<dbReference type="EMBL" id="JAMQGM010000045">
    <property type="protein sequence ID" value="MCM2579685.1"/>
    <property type="molecule type" value="Genomic_DNA"/>
</dbReference>
<evidence type="ECO:0000313" key="2">
    <source>
        <dbReference type="EMBL" id="MCM2579685.1"/>
    </source>
</evidence>
<proteinExistence type="predicted"/>
<gene>
    <name evidence="2" type="ORF">M1E25_20430</name>
</gene>
<feature type="region of interest" description="Disordered" evidence="1">
    <location>
        <begin position="100"/>
        <end position="134"/>
    </location>
</feature>
<protein>
    <submittedName>
        <fullName evidence="2">Uncharacterized protein</fullName>
    </submittedName>
</protein>